<name>A0AAN9QV30_CANGL</name>
<evidence type="ECO:0000313" key="1">
    <source>
        <dbReference type="EMBL" id="KAK7344253.1"/>
    </source>
</evidence>
<reference evidence="1 2" key="1">
    <citation type="submission" date="2024-01" db="EMBL/GenBank/DDBJ databases">
        <title>The genomes of 5 underutilized Papilionoideae crops provide insights into root nodulation and disease resistanc.</title>
        <authorList>
            <person name="Jiang F."/>
        </authorList>
    </citation>
    <scope>NUCLEOTIDE SEQUENCE [LARGE SCALE GENOMIC DNA]</scope>
    <source>
        <strain evidence="1">LVBAO_FW01</strain>
        <tissue evidence="1">Leaves</tissue>
    </source>
</reference>
<proteinExistence type="predicted"/>
<protein>
    <submittedName>
        <fullName evidence="1">Uncharacterized protein</fullName>
    </submittedName>
</protein>
<accession>A0AAN9QV30</accession>
<dbReference type="AlphaFoldDB" id="A0AAN9QV30"/>
<comment type="caution">
    <text evidence="1">The sequence shown here is derived from an EMBL/GenBank/DDBJ whole genome shotgun (WGS) entry which is preliminary data.</text>
</comment>
<keyword evidence="2" id="KW-1185">Reference proteome</keyword>
<dbReference type="EMBL" id="JAYMYQ010000003">
    <property type="protein sequence ID" value="KAK7344253.1"/>
    <property type="molecule type" value="Genomic_DNA"/>
</dbReference>
<evidence type="ECO:0000313" key="2">
    <source>
        <dbReference type="Proteomes" id="UP001367508"/>
    </source>
</evidence>
<sequence>MISLPSSFLLLCSTFPNFLNQGSLPALPCSTGSNGSPGFKRKEEGLDFCFSVTMRKKKRKENLDYREFIVDRETERRDGVRIMELEVELTVQKEVRGSSIGGGGLCFAVAALSSLFCIAR</sequence>
<organism evidence="1 2">
    <name type="scientific">Canavalia gladiata</name>
    <name type="common">Sword bean</name>
    <name type="synonym">Dolichos gladiatus</name>
    <dbReference type="NCBI Taxonomy" id="3824"/>
    <lineage>
        <taxon>Eukaryota</taxon>
        <taxon>Viridiplantae</taxon>
        <taxon>Streptophyta</taxon>
        <taxon>Embryophyta</taxon>
        <taxon>Tracheophyta</taxon>
        <taxon>Spermatophyta</taxon>
        <taxon>Magnoliopsida</taxon>
        <taxon>eudicotyledons</taxon>
        <taxon>Gunneridae</taxon>
        <taxon>Pentapetalae</taxon>
        <taxon>rosids</taxon>
        <taxon>fabids</taxon>
        <taxon>Fabales</taxon>
        <taxon>Fabaceae</taxon>
        <taxon>Papilionoideae</taxon>
        <taxon>50 kb inversion clade</taxon>
        <taxon>NPAAA clade</taxon>
        <taxon>indigoferoid/millettioid clade</taxon>
        <taxon>Phaseoleae</taxon>
        <taxon>Canavalia</taxon>
    </lineage>
</organism>
<dbReference type="Proteomes" id="UP001367508">
    <property type="component" value="Unassembled WGS sequence"/>
</dbReference>
<gene>
    <name evidence="1" type="ORF">VNO77_13651</name>
</gene>